<sequence length="344" mass="36655">MSDFATETTRDPVLLLAEIAEISGDAARAAWVAQQLQAQGLRPQTDELGNVWAGHGPTLLIAHIDTVLPPTPLRREQNRWYGPAVGDNSSGVAVLLALAPELVNLGCTVAFSVGEEGLGNLRGARRLVKQLQPQQVVAVDGYLPGIVSRSAGSHRLRARFIGPGGHAWGDRGAPSPVPALGQALAQMYALERTNHTSLNVGRLWGGEAINAIPQEVGFELDLRALDAAELAQMVAQVREILMEAARKFNLRMEIEVLGERPAGMTATHAMLEAARQALMEIGLEAQFTAGSTDASAGVEVGLPAITLSVYQGGGAHTPEEWVEPDSLRLGARALRSFVRQLLQT</sequence>
<dbReference type="InterPro" id="IPR050072">
    <property type="entry name" value="Peptidase_M20A"/>
</dbReference>
<evidence type="ECO:0000256" key="2">
    <source>
        <dbReference type="ARBA" id="ARBA00022801"/>
    </source>
</evidence>
<evidence type="ECO:0000256" key="1">
    <source>
        <dbReference type="ARBA" id="ARBA00022723"/>
    </source>
</evidence>
<comment type="caution">
    <text evidence="4">The sequence shown here is derived from an EMBL/GenBank/DDBJ whole genome shotgun (WGS) entry which is preliminary data.</text>
</comment>
<accession>A0A399E8X5</accession>
<dbReference type="Pfam" id="PF01546">
    <property type="entry name" value="Peptidase_M20"/>
    <property type="match status" value="1"/>
</dbReference>
<protein>
    <submittedName>
        <fullName evidence="4">N-acetyl-lysine deacetylase</fullName>
        <ecNumber evidence="4">3.5.1.-</ecNumber>
    </submittedName>
</protein>
<gene>
    <name evidence="4" type="primary">lysK_1</name>
    <name evidence="4" type="ORF">Mcate_00824</name>
</gene>
<evidence type="ECO:0000313" key="4">
    <source>
        <dbReference type="EMBL" id="RIH78502.1"/>
    </source>
</evidence>
<dbReference type="PANTHER" id="PTHR43808:SF17">
    <property type="entry name" value="PEPTIDASE M20"/>
    <property type="match status" value="1"/>
</dbReference>
<organism evidence="4 5">
    <name type="scientific">Meiothermus taiwanensis</name>
    <dbReference type="NCBI Taxonomy" id="172827"/>
    <lineage>
        <taxon>Bacteria</taxon>
        <taxon>Thermotogati</taxon>
        <taxon>Deinococcota</taxon>
        <taxon>Deinococci</taxon>
        <taxon>Thermales</taxon>
        <taxon>Thermaceae</taxon>
        <taxon>Meiothermus</taxon>
    </lineage>
</organism>
<feature type="domain" description="Peptidase M20 dimerisation" evidence="3">
    <location>
        <begin position="152"/>
        <end position="247"/>
    </location>
</feature>
<evidence type="ECO:0000259" key="3">
    <source>
        <dbReference type="Pfam" id="PF07687"/>
    </source>
</evidence>
<dbReference type="OrthoDB" id="9783294at2"/>
<dbReference type="EC" id="3.5.1.-" evidence="4"/>
<dbReference type="Proteomes" id="UP000266089">
    <property type="component" value="Unassembled WGS sequence"/>
</dbReference>
<dbReference type="SUPFAM" id="SSF53187">
    <property type="entry name" value="Zn-dependent exopeptidases"/>
    <property type="match status" value="1"/>
</dbReference>
<proteinExistence type="predicted"/>
<dbReference type="PANTHER" id="PTHR43808">
    <property type="entry name" value="ACETYLORNITHINE DEACETYLASE"/>
    <property type="match status" value="1"/>
</dbReference>
<dbReference type="Gene3D" id="3.40.630.10">
    <property type="entry name" value="Zn peptidases"/>
    <property type="match status" value="1"/>
</dbReference>
<dbReference type="InterPro" id="IPR036264">
    <property type="entry name" value="Bact_exopeptidase_dim_dom"/>
</dbReference>
<dbReference type="InterPro" id="IPR002933">
    <property type="entry name" value="Peptidase_M20"/>
</dbReference>
<dbReference type="GO" id="GO:0046872">
    <property type="term" value="F:metal ion binding"/>
    <property type="evidence" value="ECO:0007669"/>
    <property type="project" value="UniProtKB-KW"/>
</dbReference>
<reference evidence="4 5" key="1">
    <citation type="submission" date="2018-08" db="EMBL/GenBank/DDBJ databases">
        <title>Meiothermus cateniformans JCM 15151 genome sequencing project.</title>
        <authorList>
            <person name="Da Costa M.S."/>
            <person name="Albuquerque L."/>
            <person name="Raposo P."/>
            <person name="Froufe H.J.C."/>
            <person name="Barroso C.S."/>
            <person name="Egas C."/>
        </authorList>
    </citation>
    <scope>NUCLEOTIDE SEQUENCE [LARGE SCALE GENOMIC DNA]</scope>
    <source>
        <strain evidence="4 5">JCM 15151</strain>
    </source>
</reference>
<dbReference type="AlphaFoldDB" id="A0A399E8X5"/>
<dbReference type="SUPFAM" id="SSF55031">
    <property type="entry name" value="Bacterial exopeptidase dimerisation domain"/>
    <property type="match status" value="1"/>
</dbReference>
<dbReference type="Gene3D" id="3.30.70.360">
    <property type="match status" value="1"/>
</dbReference>
<keyword evidence="1" id="KW-0479">Metal-binding</keyword>
<dbReference type="GO" id="GO:0016787">
    <property type="term" value="F:hydrolase activity"/>
    <property type="evidence" value="ECO:0007669"/>
    <property type="project" value="UniProtKB-KW"/>
</dbReference>
<dbReference type="RefSeq" id="WP_013013089.1">
    <property type="nucleotide sequence ID" value="NZ_JBHSXZ010000012.1"/>
</dbReference>
<evidence type="ECO:0000313" key="5">
    <source>
        <dbReference type="Proteomes" id="UP000266089"/>
    </source>
</evidence>
<dbReference type="EMBL" id="QWKX01000014">
    <property type="protein sequence ID" value="RIH78502.1"/>
    <property type="molecule type" value="Genomic_DNA"/>
</dbReference>
<dbReference type="Pfam" id="PF07687">
    <property type="entry name" value="M20_dimer"/>
    <property type="match status" value="1"/>
</dbReference>
<name>A0A399E8X5_9DEIN</name>
<dbReference type="InterPro" id="IPR011650">
    <property type="entry name" value="Peptidase_M20_dimer"/>
</dbReference>
<keyword evidence="2 4" id="KW-0378">Hydrolase</keyword>